<keyword evidence="3" id="KW-0443">Lipid metabolism</keyword>
<keyword evidence="7" id="KW-1185">Reference proteome</keyword>
<evidence type="ECO:0000313" key="7">
    <source>
        <dbReference type="Proteomes" id="UP001213681"/>
    </source>
</evidence>
<dbReference type="EMBL" id="JAPVEA010000004">
    <property type="protein sequence ID" value="KAJ5456073.1"/>
    <property type="molecule type" value="Genomic_DNA"/>
</dbReference>
<dbReference type="GO" id="GO:0019369">
    <property type="term" value="P:arachidonate metabolic process"/>
    <property type="evidence" value="ECO:0007669"/>
    <property type="project" value="TreeGrafter"/>
</dbReference>
<proteinExistence type="predicted"/>
<accession>A0AAD6CA85</accession>
<dbReference type="PANTHER" id="PTHR24185:SF1">
    <property type="entry name" value="CALCIUM-INDEPENDENT PHOSPHOLIPASE A2-GAMMA"/>
    <property type="match status" value="1"/>
</dbReference>
<dbReference type="Proteomes" id="UP001213681">
    <property type="component" value="Unassembled WGS sequence"/>
</dbReference>
<evidence type="ECO:0000313" key="6">
    <source>
        <dbReference type="EMBL" id="KAJ5456073.1"/>
    </source>
</evidence>
<dbReference type="PANTHER" id="PTHR24185">
    <property type="entry name" value="CALCIUM-INDEPENDENT PHOSPHOLIPASE A2-GAMMA"/>
    <property type="match status" value="1"/>
</dbReference>
<evidence type="ECO:0000259" key="5">
    <source>
        <dbReference type="Pfam" id="PF01734"/>
    </source>
</evidence>
<evidence type="ECO:0000256" key="1">
    <source>
        <dbReference type="ARBA" id="ARBA00022801"/>
    </source>
</evidence>
<dbReference type="RefSeq" id="XP_056768446.1">
    <property type="nucleotide sequence ID" value="XM_056907719.1"/>
</dbReference>
<dbReference type="GO" id="GO:0016042">
    <property type="term" value="P:lipid catabolic process"/>
    <property type="evidence" value="ECO:0007669"/>
    <property type="project" value="UniProtKB-KW"/>
</dbReference>
<dbReference type="AlphaFoldDB" id="A0AAD6CA85"/>
<evidence type="ECO:0000256" key="4">
    <source>
        <dbReference type="SAM" id="MobiDB-lite"/>
    </source>
</evidence>
<dbReference type="GO" id="GO:0046486">
    <property type="term" value="P:glycerolipid metabolic process"/>
    <property type="evidence" value="ECO:0007669"/>
    <property type="project" value="UniProtKB-ARBA"/>
</dbReference>
<keyword evidence="2" id="KW-0442">Lipid degradation</keyword>
<dbReference type="InterPro" id="IPR002641">
    <property type="entry name" value="PNPLA_dom"/>
</dbReference>
<reference evidence="6" key="1">
    <citation type="submission" date="2022-12" db="EMBL/GenBank/DDBJ databases">
        <authorList>
            <person name="Petersen C."/>
        </authorList>
    </citation>
    <scope>NUCLEOTIDE SEQUENCE</scope>
    <source>
        <strain evidence="6">IBT 16125</strain>
    </source>
</reference>
<dbReference type="GO" id="GO:0016020">
    <property type="term" value="C:membrane"/>
    <property type="evidence" value="ECO:0007669"/>
    <property type="project" value="TreeGrafter"/>
</dbReference>
<dbReference type="GeneID" id="81597962"/>
<gene>
    <name evidence="6" type="ORF">N7458_004337</name>
</gene>
<name>A0AAD6CA85_9EURO</name>
<comment type="caution">
    <text evidence="6">The sequence shown here is derived from an EMBL/GenBank/DDBJ whole genome shotgun (WGS) entry which is preliminary data.</text>
</comment>
<protein>
    <recommendedName>
        <fullName evidence="5">PNPLA domain-containing protein</fullName>
    </recommendedName>
</protein>
<organism evidence="6 7">
    <name type="scientific">Penicillium daleae</name>
    <dbReference type="NCBI Taxonomy" id="63821"/>
    <lineage>
        <taxon>Eukaryota</taxon>
        <taxon>Fungi</taxon>
        <taxon>Dikarya</taxon>
        <taxon>Ascomycota</taxon>
        <taxon>Pezizomycotina</taxon>
        <taxon>Eurotiomycetes</taxon>
        <taxon>Eurotiomycetidae</taxon>
        <taxon>Eurotiales</taxon>
        <taxon>Aspergillaceae</taxon>
        <taxon>Penicillium</taxon>
    </lineage>
</organism>
<feature type="domain" description="PNPLA" evidence="5">
    <location>
        <begin position="495"/>
        <end position="542"/>
    </location>
</feature>
<reference evidence="6" key="2">
    <citation type="journal article" date="2023" name="IMA Fungus">
        <title>Comparative genomic study of the Penicillium genus elucidates a diverse pangenome and 15 lateral gene transfer events.</title>
        <authorList>
            <person name="Petersen C."/>
            <person name="Sorensen T."/>
            <person name="Nielsen M.R."/>
            <person name="Sondergaard T.E."/>
            <person name="Sorensen J.L."/>
            <person name="Fitzpatrick D.A."/>
            <person name="Frisvad J.C."/>
            <person name="Nielsen K.L."/>
        </authorList>
    </citation>
    <scope>NUCLEOTIDE SEQUENCE</scope>
    <source>
        <strain evidence="6">IBT 16125</strain>
    </source>
</reference>
<dbReference type="GO" id="GO:0047499">
    <property type="term" value="F:calcium-independent phospholipase A2 activity"/>
    <property type="evidence" value="ECO:0007669"/>
    <property type="project" value="TreeGrafter"/>
</dbReference>
<feature type="region of interest" description="Disordered" evidence="4">
    <location>
        <begin position="807"/>
        <end position="833"/>
    </location>
</feature>
<dbReference type="SUPFAM" id="SSF52151">
    <property type="entry name" value="FabD/lysophospholipase-like"/>
    <property type="match status" value="1"/>
</dbReference>
<sequence>MQNSIDVGWLDVGVGEDSRLAVQDYGRLQRVVSQLSDQDNQYPSLCVFLGGEIKRHALQQLYPLNNIKRHKSEALIKLRYDIASLESRRPVLLADGDILHTDDFYPAKRLEAGVGHPISWDNHSGGKILLVLWSRLIFLFTDVVCIFIDDISSLERAAHFLVGCLELRSASTFPPQHLPRVIFIYGSTVEKGEVDKLDIGPISRRIHESGYDDLSGLFSSSMTIYLQDSHLSDTVQFQRLKASITEQVDDISSVRQEFQARPNGRHLTALFLLAIQHTLKDVANPFDFVTATRKDRPVSLCIEPHLTHYLEIGQRADFPLPGLANTIASALFMDHYVPNILATNPREVFRVLYRPAVIGAYHSSKAMWPDMCPVKETALVELYFSRLSNRSSQRQISAAELREEQLKSLSGRVFGVPVSGREYRFIIKGCLYCLYQRPLVVDVLPPTMSPTILAIDGGGVRGVIPLEFLLLVQEHLHPCSIQDVVALAVGTSSDYRIIRPDDIQDEPKVWRAARATAAAPFFFTPADLGVGSFQDGGLKYNFAGAIADQVSHQIWPTAIGSTRMLSLGTGKPQSNGQTPHFHHVFRDSFIRRGFDAWMSTMNTDNDWKKWRDHLSDSVKGDSHRLDVSLGDTPHAIDAIDAIEDYRNLVILQIGSGRMAREAATTMLISNFFFVVGSLPENTATPFWCHGSVRCKGPARKVVLALEHLYPDGLSYVSDGGLIDRFAGLDSICPSCGCYNSPISFLTRHLDYTVNIYLQSYSQKRWRLGGFPESVASFVSRQGLQSPFGQDDHGYPCRKPCPSCDIVPSPIKGTRRRRESRGSGDIGPRKRALV</sequence>
<dbReference type="Pfam" id="PF01734">
    <property type="entry name" value="Patatin"/>
    <property type="match status" value="1"/>
</dbReference>
<dbReference type="Gene3D" id="3.40.1090.10">
    <property type="entry name" value="Cytosolic phospholipase A2 catalytic domain"/>
    <property type="match status" value="2"/>
</dbReference>
<dbReference type="InterPro" id="IPR016035">
    <property type="entry name" value="Acyl_Trfase/lysoPLipase"/>
</dbReference>
<evidence type="ECO:0000256" key="2">
    <source>
        <dbReference type="ARBA" id="ARBA00022963"/>
    </source>
</evidence>
<keyword evidence="1" id="KW-0378">Hydrolase</keyword>
<evidence type="ECO:0000256" key="3">
    <source>
        <dbReference type="ARBA" id="ARBA00023098"/>
    </source>
</evidence>